<evidence type="ECO:0000313" key="2">
    <source>
        <dbReference type="EMBL" id="CRZ04451.1"/>
    </source>
</evidence>
<protein>
    <submittedName>
        <fullName evidence="2">Uncharacterized protein</fullName>
    </submittedName>
</protein>
<reference evidence="2" key="1">
    <citation type="submission" date="2015-04" db="EMBL/GenBank/DDBJ databases">
        <title>The genome sequence of the plant pathogenic Rhizarian Plasmodiophora brassicae reveals insights in its biotrophic life cycle and the origin of chitin synthesis.</title>
        <authorList>
            <person name="Schwelm A."/>
            <person name="Fogelqvist J."/>
            <person name="Knaust A."/>
            <person name="Julke S."/>
            <person name="Lilja T."/>
            <person name="Dhandapani V."/>
            <person name="Bonilla-Rosso G."/>
            <person name="Karlsson M."/>
            <person name="Shevchenko A."/>
            <person name="Choi S.R."/>
            <person name="Kim H.G."/>
            <person name="Park J.Y."/>
            <person name="Lim Y.P."/>
            <person name="Ludwig-Muller J."/>
            <person name="Dixelius C."/>
        </authorList>
    </citation>
    <scope>NUCLEOTIDE SEQUENCE</scope>
    <source>
        <tissue evidence="2">Potato root galls</tissue>
    </source>
</reference>
<feature type="compositionally biased region" description="Low complexity" evidence="1">
    <location>
        <begin position="145"/>
        <end position="154"/>
    </location>
</feature>
<sequence>MDPTGSMLLRAESETAHIRHQMVDGQSRLELLNQQIQTERDQLRRCDFSWIASIQMGSNFGIASDRTEKQEVQAKDTEVQEETFKIEEQCQILRHKREKLSSSLRSVSAVIFASKEASVTEFQELQKQRQVFISDMDTMNDQVESVLSSSNNESDINGGSLDIPETQTDFAGIENQLQQVRKSQSLLVSQVANAKSLKQSLEAEKTQLQSQSMEEEPNAEYEEVLRFIGTDGVGMSKVAELETIAKELDQVKCTMCNEVPDIDGVAFTAHVRASALQLESMLNRVNAISLEALRNIVNQFSKKMNNEKS</sequence>
<proteinExistence type="predicted"/>
<name>A0A0H5QSA5_9EUKA</name>
<accession>A0A0H5QSA5</accession>
<dbReference type="AlphaFoldDB" id="A0A0H5QSA5"/>
<organism evidence="2">
    <name type="scientific">Spongospora subterranea</name>
    <dbReference type="NCBI Taxonomy" id="70186"/>
    <lineage>
        <taxon>Eukaryota</taxon>
        <taxon>Sar</taxon>
        <taxon>Rhizaria</taxon>
        <taxon>Endomyxa</taxon>
        <taxon>Phytomyxea</taxon>
        <taxon>Plasmodiophorida</taxon>
        <taxon>Plasmodiophoridae</taxon>
        <taxon>Spongospora</taxon>
    </lineage>
</organism>
<dbReference type="EMBL" id="HACM01004009">
    <property type="protein sequence ID" value="CRZ04451.1"/>
    <property type="molecule type" value="Transcribed_RNA"/>
</dbReference>
<evidence type="ECO:0000256" key="1">
    <source>
        <dbReference type="SAM" id="MobiDB-lite"/>
    </source>
</evidence>
<feature type="region of interest" description="Disordered" evidence="1">
    <location>
        <begin position="145"/>
        <end position="165"/>
    </location>
</feature>